<dbReference type="InterPro" id="IPR033709">
    <property type="entry name" value="Anticodon_Ile_ABEc"/>
</dbReference>
<dbReference type="PANTHER" id="PTHR42780:SF1">
    <property type="entry name" value="ISOLEUCINE--TRNA LIGASE, CYTOPLASMIC"/>
    <property type="match status" value="1"/>
</dbReference>
<keyword evidence="10 15" id="KW-0067">ATP-binding</keyword>
<dbReference type="InterPro" id="IPR002300">
    <property type="entry name" value="aa-tRNA-synth_Ia"/>
</dbReference>
<dbReference type="InterPro" id="IPR013155">
    <property type="entry name" value="M/V/L/I-tRNA-synth_anticd-bd"/>
</dbReference>
<evidence type="ECO:0000256" key="15">
    <source>
        <dbReference type="HAMAP-Rule" id="MF_02003"/>
    </source>
</evidence>
<feature type="short sequence motif" description="'KMSKS' region" evidence="15">
    <location>
        <begin position="612"/>
        <end position="616"/>
    </location>
</feature>
<organism evidence="18 19">
    <name type="scientific">Candidatus Kuenenbacteria bacterium HGW-Kuenenbacteria-1</name>
    <dbReference type="NCBI Taxonomy" id="2013812"/>
    <lineage>
        <taxon>Bacteria</taxon>
        <taxon>Candidatus Kueneniibacteriota</taxon>
    </lineage>
</organism>
<comment type="subunit">
    <text evidence="4 15">Monomer.</text>
</comment>
<accession>A0A2N1UPF2</accession>
<evidence type="ECO:0000256" key="2">
    <source>
        <dbReference type="ARBA" id="ARBA00004496"/>
    </source>
</evidence>
<dbReference type="GO" id="GO:0005524">
    <property type="term" value="F:ATP binding"/>
    <property type="evidence" value="ECO:0007669"/>
    <property type="project" value="UniProtKB-UniRule"/>
</dbReference>
<dbReference type="CDD" id="cd00818">
    <property type="entry name" value="IleRS_core"/>
    <property type="match status" value="1"/>
</dbReference>
<evidence type="ECO:0000256" key="6">
    <source>
        <dbReference type="ARBA" id="ARBA00022598"/>
    </source>
</evidence>
<gene>
    <name evidence="15" type="primary">ileS</name>
    <name evidence="18" type="ORF">CVV26_00495</name>
</gene>
<comment type="similarity">
    <text evidence="3 15">Belongs to the class-I aminoacyl-tRNA synthetase family. IleS type 2 subfamily.</text>
</comment>
<dbReference type="InterPro" id="IPR009080">
    <property type="entry name" value="tRNAsynth_Ia_anticodon-bd"/>
</dbReference>
<dbReference type="FunFam" id="3.40.50.620:FF:000063">
    <property type="entry name" value="Isoleucine--tRNA ligase"/>
    <property type="match status" value="1"/>
</dbReference>
<dbReference type="HAMAP" id="MF_02003">
    <property type="entry name" value="Ile_tRNA_synth_type2"/>
    <property type="match status" value="1"/>
</dbReference>
<dbReference type="Proteomes" id="UP000233414">
    <property type="component" value="Unassembled WGS sequence"/>
</dbReference>
<feature type="domain" description="Methionyl/Valyl/Leucyl/Isoleucyl-tRNA synthetase anticodon-binding" evidence="17">
    <location>
        <begin position="696"/>
        <end position="844"/>
    </location>
</feature>
<dbReference type="EC" id="6.1.1.5" evidence="15"/>
<dbReference type="GO" id="GO:0006428">
    <property type="term" value="P:isoleucyl-tRNA aminoacylation"/>
    <property type="evidence" value="ECO:0007669"/>
    <property type="project" value="UniProtKB-UniRule"/>
</dbReference>
<evidence type="ECO:0000259" key="17">
    <source>
        <dbReference type="Pfam" id="PF08264"/>
    </source>
</evidence>
<dbReference type="GO" id="GO:0000049">
    <property type="term" value="F:tRNA binding"/>
    <property type="evidence" value="ECO:0007669"/>
    <property type="project" value="InterPro"/>
</dbReference>
<keyword evidence="8 15" id="KW-0547">Nucleotide-binding</keyword>
<dbReference type="Gene3D" id="1.10.730.10">
    <property type="entry name" value="Isoleucyl-tRNA Synthetase, Domain 1"/>
    <property type="match status" value="1"/>
</dbReference>
<dbReference type="PROSITE" id="PS00178">
    <property type="entry name" value="AA_TRNA_LIGASE_I"/>
    <property type="match status" value="1"/>
</dbReference>
<dbReference type="AlphaFoldDB" id="A0A2N1UPF2"/>
<evidence type="ECO:0000256" key="7">
    <source>
        <dbReference type="ARBA" id="ARBA00022723"/>
    </source>
</evidence>
<dbReference type="Pfam" id="PF19302">
    <property type="entry name" value="DUF5915"/>
    <property type="match status" value="1"/>
</dbReference>
<dbReference type="GO" id="GO:0004822">
    <property type="term" value="F:isoleucine-tRNA ligase activity"/>
    <property type="evidence" value="ECO:0007669"/>
    <property type="project" value="UniProtKB-UniRule"/>
</dbReference>
<dbReference type="GO" id="GO:0005737">
    <property type="term" value="C:cytoplasm"/>
    <property type="evidence" value="ECO:0007669"/>
    <property type="project" value="UniProtKB-SubCell"/>
</dbReference>
<keyword evidence="6 15" id="KW-0436">Ligase</keyword>
<feature type="binding site" evidence="15">
    <location>
        <position position="615"/>
    </location>
    <ligand>
        <name>ATP</name>
        <dbReference type="ChEBI" id="CHEBI:30616"/>
    </ligand>
</feature>
<dbReference type="InterPro" id="IPR002301">
    <property type="entry name" value="Ile-tRNA-ligase"/>
</dbReference>
<dbReference type="GO" id="GO:0002161">
    <property type="term" value="F:aminoacyl-tRNA deacylase activity"/>
    <property type="evidence" value="ECO:0007669"/>
    <property type="project" value="InterPro"/>
</dbReference>
<keyword evidence="9 15" id="KW-0862">Zinc</keyword>
<comment type="function">
    <text evidence="13 15">Catalyzes the attachment of isoleucine to tRNA(Ile). As IleRS can inadvertently accommodate and process structurally similar amino acids such as valine, to avoid such errors it has two additional distinct tRNA(Ile)-dependent editing activities. One activity is designated as 'pretransfer' editing and involves the hydrolysis of activated Val-AMP. The other activity is designated 'posttransfer' editing and involves deacylation of mischarged Val-tRNA(Ile).</text>
</comment>
<evidence type="ECO:0000256" key="4">
    <source>
        <dbReference type="ARBA" id="ARBA00011245"/>
    </source>
</evidence>
<dbReference type="InterPro" id="IPR023586">
    <property type="entry name" value="Ile-tRNA-ligase_type2"/>
</dbReference>
<dbReference type="GO" id="GO:0008270">
    <property type="term" value="F:zinc ion binding"/>
    <property type="evidence" value="ECO:0007669"/>
    <property type="project" value="UniProtKB-UniRule"/>
</dbReference>
<comment type="catalytic activity">
    <reaction evidence="14 15">
        <text>tRNA(Ile) + L-isoleucine + ATP = L-isoleucyl-tRNA(Ile) + AMP + diphosphate</text>
        <dbReference type="Rhea" id="RHEA:11060"/>
        <dbReference type="Rhea" id="RHEA-COMP:9666"/>
        <dbReference type="Rhea" id="RHEA-COMP:9695"/>
        <dbReference type="ChEBI" id="CHEBI:30616"/>
        <dbReference type="ChEBI" id="CHEBI:33019"/>
        <dbReference type="ChEBI" id="CHEBI:58045"/>
        <dbReference type="ChEBI" id="CHEBI:78442"/>
        <dbReference type="ChEBI" id="CHEBI:78528"/>
        <dbReference type="ChEBI" id="CHEBI:456215"/>
        <dbReference type="EC" id="6.1.1.5"/>
    </reaction>
</comment>
<keyword evidence="5 15" id="KW-0963">Cytoplasm</keyword>
<comment type="domain">
    <text evidence="15">IleRS has two distinct active sites: one for aminoacylation and one for editing. The misactivated valine is translocated from the active site to the editing site, which sterically excludes the correctly activated isoleucine. The single editing site contains two valyl binding pockets, one specific for each substrate (Val-AMP or Val-tRNA(Ile)).</text>
</comment>
<feature type="short sequence motif" description="'HIGH' region" evidence="15">
    <location>
        <begin position="43"/>
        <end position="53"/>
    </location>
</feature>
<dbReference type="PRINTS" id="PR00984">
    <property type="entry name" value="TRNASYNTHILE"/>
</dbReference>
<protein>
    <recommendedName>
        <fullName evidence="15">Isoleucine--tRNA ligase</fullName>
        <ecNumber evidence="15">6.1.1.5</ecNumber>
    </recommendedName>
    <alternativeName>
        <fullName evidence="15">Isoleucyl-tRNA synthetase</fullName>
        <shortName evidence="15">IleRS</shortName>
    </alternativeName>
</protein>
<dbReference type="CDD" id="cd07961">
    <property type="entry name" value="Anticodon_Ia_Ile_ABEc"/>
    <property type="match status" value="1"/>
</dbReference>
<evidence type="ECO:0000256" key="1">
    <source>
        <dbReference type="ARBA" id="ARBA00001947"/>
    </source>
</evidence>
<dbReference type="EMBL" id="PGYQ01000001">
    <property type="protein sequence ID" value="PKL72730.1"/>
    <property type="molecule type" value="Genomic_DNA"/>
</dbReference>
<evidence type="ECO:0000256" key="3">
    <source>
        <dbReference type="ARBA" id="ARBA00007078"/>
    </source>
</evidence>
<evidence type="ECO:0000313" key="18">
    <source>
        <dbReference type="EMBL" id="PKL72730.1"/>
    </source>
</evidence>
<keyword evidence="12 15" id="KW-0030">Aminoacyl-tRNA synthetase</keyword>
<reference evidence="18 19" key="1">
    <citation type="journal article" date="2017" name="ISME J.">
        <title>Potential for microbial H2 and metal transformations associated with novel bacteria and archaea in deep terrestrial subsurface sediments.</title>
        <authorList>
            <person name="Hernsdorf A.W."/>
            <person name="Amano Y."/>
            <person name="Miyakawa K."/>
            <person name="Ise K."/>
            <person name="Suzuki Y."/>
            <person name="Anantharaman K."/>
            <person name="Probst A."/>
            <person name="Burstein D."/>
            <person name="Thomas B.C."/>
            <person name="Banfield J.F."/>
        </authorList>
    </citation>
    <scope>NUCLEOTIDE SEQUENCE [LARGE SCALE GENOMIC DNA]</scope>
    <source>
        <strain evidence="18">HGW-Kuenenbacteria-1</strain>
    </source>
</reference>
<dbReference type="FunFam" id="3.40.50.620:FF:000075">
    <property type="entry name" value="Isoleucine--tRNA ligase"/>
    <property type="match status" value="1"/>
</dbReference>
<comment type="cofactor">
    <cofactor evidence="1 15">
        <name>Zn(2+)</name>
        <dbReference type="ChEBI" id="CHEBI:29105"/>
    </cofactor>
</comment>
<evidence type="ECO:0000313" key="19">
    <source>
        <dbReference type="Proteomes" id="UP000233414"/>
    </source>
</evidence>
<evidence type="ECO:0000256" key="13">
    <source>
        <dbReference type="ARBA" id="ARBA00025217"/>
    </source>
</evidence>
<dbReference type="NCBIfam" id="TIGR00392">
    <property type="entry name" value="ileS"/>
    <property type="match status" value="1"/>
</dbReference>
<dbReference type="SUPFAM" id="SSF52374">
    <property type="entry name" value="Nucleotidylyl transferase"/>
    <property type="match status" value="1"/>
</dbReference>
<comment type="subcellular location">
    <subcellularLocation>
        <location evidence="2 15">Cytoplasm</location>
    </subcellularLocation>
</comment>
<dbReference type="InterPro" id="IPR009008">
    <property type="entry name" value="Val/Leu/Ile-tRNA-synth_edit"/>
</dbReference>
<dbReference type="SUPFAM" id="SSF50677">
    <property type="entry name" value="ValRS/IleRS/LeuRS editing domain"/>
    <property type="match status" value="1"/>
</dbReference>
<evidence type="ECO:0000256" key="12">
    <source>
        <dbReference type="ARBA" id="ARBA00023146"/>
    </source>
</evidence>
<evidence type="ECO:0000256" key="8">
    <source>
        <dbReference type="ARBA" id="ARBA00022741"/>
    </source>
</evidence>
<evidence type="ECO:0000256" key="10">
    <source>
        <dbReference type="ARBA" id="ARBA00022840"/>
    </source>
</evidence>
<dbReference type="SUPFAM" id="SSF47323">
    <property type="entry name" value="Anticodon-binding domain of a subclass of class I aminoacyl-tRNA synthetases"/>
    <property type="match status" value="2"/>
</dbReference>
<dbReference type="InterPro" id="IPR014729">
    <property type="entry name" value="Rossmann-like_a/b/a_fold"/>
</dbReference>
<comment type="caution">
    <text evidence="18">The sequence shown here is derived from an EMBL/GenBank/DDBJ whole genome shotgun (WGS) entry which is preliminary data.</text>
</comment>
<proteinExistence type="inferred from homology"/>
<dbReference type="Pfam" id="PF00133">
    <property type="entry name" value="tRNA-synt_1"/>
    <property type="match status" value="1"/>
</dbReference>
<evidence type="ECO:0000256" key="11">
    <source>
        <dbReference type="ARBA" id="ARBA00022917"/>
    </source>
</evidence>
<keyword evidence="7 15" id="KW-0479">Metal-binding</keyword>
<evidence type="ECO:0000256" key="14">
    <source>
        <dbReference type="ARBA" id="ARBA00048359"/>
    </source>
</evidence>
<evidence type="ECO:0000259" key="16">
    <source>
        <dbReference type="Pfam" id="PF00133"/>
    </source>
</evidence>
<name>A0A2N1UPF2_9BACT</name>
<dbReference type="PANTHER" id="PTHR42780">
    <property type="entry name" value="SOLEUCYL-TRNA SYNTHETASE"/>
    <property type="match status" value="1"/>
</dbReference>
<dbReference type="Gene3D" id="3.40.50.620">
    <property type="entry name" value="HUPs"/>
    <property type="match status" value="2"/>
</dbReference>
<evidence type="ECO:0000256" key="9">
    <source>
        <dbReference type="ARBA" id="ARBA00022833"/>
    </source>
</evidence>
<sequence length="999" mass="117039">MEKSFFSKMEEEILIFWKENNVFKKSIEQRDIKKSYVFYDGPPFATGTPHYGHIVGSVMKDIIPRYWTMKGYRVERKWGWDCHGLPIENIAEKELGFKTKKEIKELGVEKFNEICHSKVLSYVKEWEKVIERLGRWADMDNAYKTMDLDFMESVWWVFKQLWDKGLIYEGYRSMAICPRCETTLSQQEIAEGYKIIKDLSATVKFELEDEPKTFVLAWTTTPWTLIGNVALAIGENIDYVKISLKLKACEELAESIKIQKLGEYFILAKDRLIENFKNQEYEIISEFKGSELIGKKYKPVFDYYFKNENLENKKNGWKIYSGDFVTIEEGTGVVHIAPAFGEDDMNLGKENSLPFIQHVNMDGTIKIEAKNFAGMNVKPIGDTQKTDIEIIKYLAHNESLFKKEKYEHSYPHCWRCETPLINYATTSWFVAVTKVKEKAIKFAQEINWSPSHIKEGRFGNWLSGSRDWSISRQRFWASVIPIWKCSCGEMKVFGSVKELEDLIGHKITDLHKHTVDKITFKCEKCEKEMKRIPDVLDTWFDSGSMPYAQMHYPFENKEKFEANFPAEFIAEGIDQTRAWFYYLHIIGTAINNSNAFKNVIVNGIVLAEDGKKMAKRLNNYSDPKEIFDKYGADAMRFYLASSPVMKAENLSFSEKGVDEANKKILNTLWNVYKFYELHSNNLEIKSYNIKTTNVLDQWILAKLNLLIKEITVNMDAYKIINSCQFFETFISELSTWYIRRSRERFKLIDENNFKPLIVLHYILLTLSKLMAPFTPFIAEKIYQNLKTYNLQPTAYNLSIHLCDWPQLDEEKIDQELIKQMDLVRQICELGHSLRSEAGIKVRQTLGKFSIFICQLADQFLINEDCLNLIKEELNVKNIEIVGELPKGENWKTREENKIQMALNIEITPELKQEGIFREIIRQINVLRKEKGLTIKDKIDLYVYLEIGETKEVFEKFKEKIEIATLCNQLLFIEHKKEGVDFEKEIKIENQVVWTGIKKY</sequence>
<evidence type="ECO:0000256" key="5">
    <source>
        <dbReference type="ARBA" id="ARBA00022490"/>
    </source>
</evidence>
<dbReference type="Pfam" id="PF08264">
    <property type="entry name" value="Anticodon_1"/>
    <property type="match status" value="1"/>
</dbReference>
<keyword evidence="11 15" id="KW-0648">Protein biosynthesis</keyword>
<dbReference type="InterPro" id="IPR001412">
    <property type="entry name" value="aa-tRNA-synth_I_CS"/>
</dbReference>
<feature type="domain" description="Aminoacyl-tRNA synthetase class Ia" evidence="16">
    <location>
        <begin position="13"/>
        <end position="651"/>
    </location>
</feature>